<reference evidence="1" key="1">
    <citation type="submission" date="2022-04" db="EMBL/GenBank/DDBJ databases">
        <title>Genome of the entomopathogenic fungus Entomophthora muscae.</title>
        <authorList>
            <person name="Elya C."/>
            <person name="Lovett B.R."/>
            <person name="Lee E."/>
            <person name="Macias A.M."/>
            <person name="Hajek A.E."/>
            <person name="De Bivort B.L."/>
            <person name="Kasson M.T."/>
            <person name="De Fine Licht H.H."/>
            <person name="Stajich J.E."/>
        </authorList>
    </citation>
    <scope>NUCLEOTIDE SEQUENCE</scope>
    <source>
        <strain evidence="1">Berkeley</strain>
    </source>
</reference>
<evidence type="ECO:0000313" key="1">
    <source>
        <dbReference type="EMBL" id="KAJ9069345.1"/>
    </source>
</evidence>
<organism evidence="1 2">
    <name type="scientific">Entomophthora muscae</name>
    <dbReference type="NCBI Taxonomy" id="34485"/>
    <lineage>
        <taxon>Eukaryota</taxon>
        <taxon>Fungi</taxon>
        <taxon>Fungi incertae sedis</taxon>
        <taxon>Zoopagomycota</taxon>
        <taxon>Entomophthoromycotina</taxon>
        <taxon>Entomophthoromycetes</taxon>
        <taxon>Entomophthorales</taxon>
        <taxon>Entomophthoraceae</taxon>
        <taxon>Entomophthora</taxon>
    </lineage>
</organism>
<keyword evidence="2" id="KW-1185">Reference proteome</keyword>
<accession>A0ACC2T4D9</accession>
<name>A0ACC2T4D9_9FUNG</name>
<sequence>MFRLEWVIRFALFLAAGVWGDNTLAEIITINLNAPQGFAKLQELIDDLGERRRRGQVGQSQVPLKPPRVNYGFTGEELDDFLYHSLISGCTQEMVDTQLCYCKGKFEEATIFDDSEIEARTAVAVDLTHKLIVVSYRLTVGLKNWETNADRELVSYPFPGGEEKVHRGHLKWYLALKKPTERKVIELFNTSRYQNFTLHVTGYSLGGSVTAISMPAWLSLLEAQGLKNKARFFDYSGPRPGNVAFAKYLETLDAPLVRYAKKGDVVPHLPDQYMGYSQVGQEYYDSELTPFVRSQLKQCSPNFVQDSNCGMKDTEFAIANHFFPFNRPMPTPPFCYHS</sequence>
<protein>
    <submittedName>
        <fullName evidence="1">Uncharacterized protein</fullName>
    </submittedName>
</protein>
<comment type="caution">
    <text evidence="1">The sequence shown here is derived from an EMBL/GenBank/DDBJ whole genome shotgun (WGS) entry which is preliminary data.</text>
</comment>
<dbReference type="EMBL" id="QTSX02003638">
    <property type="protein sequence ID" value="KAJ9069345.1"/>
    <property type="molecule type" value="Genomic_DNA"/>
</dbReference>
<gene>
    <name evidence="1" type="ORF">DSO57_1019483</name>
</gene>
<evidence type="ECO:0000313" key="2">
    <source>
        <dbReference type="Proteomes" id="UP001165960"/>
    </source>
</evidence>
<proteinExistence type="predicted"/>
<dbReference type="Proteomes" id="UP001165960">
    <property type="component" value="Unassembled WGS sequence"/>
</dbReference>